<evidence type="ECO:0000313" key="3">
    <source>
        <dbReference type="Ensembl" id="ENSCGRP00001010831.1"/>
    </source>
</evidence>
<reference evidence="5" key="2">
    <citation type="journal article" date="2020" name="Biotechnol. Bioeng.">
        <title>Chromosome-scale scaffolds for the Chinese hamster reference genome assembly to facilitate the study of the CHO epigenome.</title>
        <authorList>
            <person name="Hilliard W."/>
            <person name="MacDonald M."/>
            <person name="Lee K.H."/>
        </authorList>
    </citation>
    <scope>NUCLEOTIDE SEQUENCE [LARGE SCALE GENOMIC DNA]</scope>
    <source>
        <strain evidence="5">17A/GY</strain>
    </source>
</reference>
<dbReference type="RefSeq" id="XP_027282218.2">
    <property type="nucleotide sequence ID" value="XM_027426417.2"/>
</dbReference>
<dbReference type="KEGG" id="cge:100767508"/>
<dbReference type="Ensembl" id="ENSCGRT00001015057.1">
    <property type="protein sequence ID" value="ENSCGRP00001010831.1"/>
    <property type="gene ID" value="ENSCGRG00001012632.1"/>
</dbReference>
<sequence length="287" mass="32322">MDIILVFSLIIASYDSNKIDPRASSCQVEQLPSLFPKDVRSHKDLVIRVLPESHTDIKGAPSIQHQTITTLQCLHSGRRVRVHLVHSERRPKVKYMLKNLRVHADLHRNSTASPRCHLMPTSQFQNGSLLTAFLPGISQCKIYPVKARSASSEMVPITTTSITLRSKGERTTSTEDFSSPLSQDVDVHLKKRQKWSIVIKALIAATLLLSGVIIIVFVIFEVPCPSPCLRVRRLCQCLWLWRRERKEDQQPGTTESQLGSQPEKGNVPNSSDSKNITGVTIIHQTYF</sequence>
<reference evidence="5" key="1">
    <citation type="journal article" date="2018" name="Biotechnol. Bioeng.">
        <title>A reference genome of the Chinese hamster based on a hybrid assembly strategy.</title>
        <authorList>
            <person name="Rupp O."/>
            <person name="MacDonald M.L."/>
            <person name="Li S."/>
            <person name="Dhiman H."/>
            <person name="Polson S."/>
            <person name="Griep S."/>
            <person name="Heffner K."/>
            <person name="Hernandez I."/>
            <person name="Brinkrolf K."/>
            <person name="Jadhav V."/>
            <person name="Samoudi M."/>
            <person name="Hao H."/>
            <person name="Kingham B."/>
            <person name="Goesmann A."/>
            <person name="Betenbaugh M.J."/>
            <person name="Lewis N.E."/>
            <person name="Borth N."/>
            <person name="Lee K.H."/>
        </authorList>
    </citation>
    <scope>NUCLEOTIDE SEQUENCE [LARGE SCALE GENOMIC DNA]</scope>
    <source>
        <strain evidence="5">17A/GY</strain>
    </source>
</reference>
<keyword evidence="2" id="KW-0812">Transmembrane</keyword>
<gene>
    <name evidence="3 6" type="primary">CUNH17orf78</name>
</gene>
<keyword evidence="5" id="KW-1185">Reference proteome</keyword>
<dbReference type="InterPro" id="IPR031668">
    <property type="entry name" value="DUF4711"/>
</dbReference>
<dbReference type="AlphaFoldDB" id="A0A8C2LWS4"/>
<dbReference type="OrthoDB" id="9118309at2759"/>
<dbReference type="GeneID" id="100767508"/>
<name>A0A8C2LWS4_CRIGR</name>
<dbReference type="RefSeq" id="XP_027240306.2">
    <property type="nucleotide sequence ID" value="XM_027384505.2"/>
</dbReference>
<dbReference type="Proteomes" id="UP001108280">
    <property type="component" value="Chromosome 7"/>
</dbReference>
<feature type="transmembrane region" description="Helical" evidence="2">
    <location>
        <begin position="197"/>
        <end position="220"/>
    </location>
</feature>
<reference evidence="6" key="3">
    <citation type="submission" date="2025-04" db="UniProtKB">
        <authorList>
            <consortium name="RefSeq"/>
        </authorList>
    </citation>
    <scope>IDENTIFICATION</scope>
    <source>
        <strain evidence="6">17A/GY</strain>
        <tissue evidence="6">Liver</tissue>
    </source>
</reference>
<evidence type="ECO:0000256" key="2">
    <source>
        <dbReference type="SAM" id="Phobius"/>
    </source>
</evidence>
<reference evidence="3" key="4">
    <citation type="submission" date="2025-05" db="UniProtKB">
        <authorList>
            <consortium name="Ensembl"/>
        </authorList>
    </citation>
    <scope>IDENTIFICATION</scope>
</reference>
<evidence type="ECO:0000313" key="4">
    <source>
        <dbReference type="Proteomes" id="UP000694386"/>
    </source>
</evidence>
<evidence type="ECO:0000256" key="1">
    <source>
        <dbReference type="SAM" id="MobiDB-lite"/>
    </source>
</evidence>
<evidence type="ECO:0000313" key="5">
    <source>
        <dbReference type="Proteomes" id="UP001108280"/>
    </source>
</evidence>
<keyword evidence="2" id="KW-0472">Membrane</keyword>
<dbReference type="Pfam" id="PF15829">
    <property type="entry name" value="DUF4711"/>
    <property type="match status" value="1"/>
</dbReference>
<proteinExistence type="predicted"/>
<keyword evidence="2" id="KW-1133">Transmembrane helix</keyword>
<organism evidence="3 4">
    <name type="scientific">Cricetulus griseus</name>
    <name type="common">Chinese hamster</name>
    <name type="synonym">Cricetulus barabensis griseus</name>
    <dbReference type="NCBI Taxonomy" id="10029"/>
    <lineage>
        <taxon>Eukaryota</taxon>
        <taxon>Metazoa</taxon>
        <taxon>Chordata</taxon>
        <taxon>Craniata</taxon>
        <taxon>Vertebrata</taxon>
        <taxon>Euteleostomi</taxon>
        <taxon>Mammalia</taxon>
        <taxon>Eutheria</taxon>
        <taxon>Euarchontoglires</taxon>
        <taxon>Glires</taxon>
        <taxon>Rodentia</taxon>
        <taxon>Myomorpha</taxon>
        <taxon>Muroidea</taxon>
        <taxon>Cricetidae</taxon>
        <taxon>Cricetinae</taxon>
        <taxon>Cricetulus</taxon>
    </lineage>
</organism>
<protein>
    <submittedName>
        <fullName evidence="3">Predicted gene 11437</fullName>
    </submittedName>
    <submittedName>
        <fullName evidence="6">Uncharacterized protein C17orf78 homolog</fullName>
    </submittedName>
</protein>
<feature type="region of interest" description="Disordered" evidence="1">
    <location>
        <begin position="249"/>
        <end position="275"/>
    </location>
</feature>
<dbReference type="CTD" id="109279424"/>
<evidence type="ECO:0000313" key="6">
    <source>
        <dbReference type="RefSeq" id="XP_027282218.2"/>
    </source>
</evidence>
<dbReference type="Proteomes" id="UP000694386">
    <property type="component" value="Unplaced"/>
</dbReference>
<feature type="compositionally biased region" description="Polar residues" evidence="1">
    <location>
        <begin position="250"/>
        <end position="260"/>
    </location>
</feature>
<accession>A0A8C2LWS4</accession>
<dbReference type="PANTHER" id="PTHR36870:SF1">
    <property type="entry name" value="CHROMOSOME 17 C17ORF78 HOMOLOG"/>
    <property type="match status" value="1"/>
</dbReference>
<dbReference type="PANTHER" id="PTHR36870">
    <property type="entry name" value="C17ORF78 ISOFORM 2"/>
    <property type="match status" value="1"/>
</dbReference>